<gene>
    <name evidence="2" type="ORF">THAOC_14303</name>
</gene>
<evidence type="ECO:0000313" key="3">
    <source>
        <dbReference type="Proteomes" id="UP000266841"/>
    </source>
</evidence>
<proteinExistence type="predicted"/>
<name>K0SIV5_THAOC</name>
<dbReference type="EMBL" id="AGNL01016692">
    <property type="protein sequence ID" value="EJK64909.1"/>
    <property type="molecule type" value="Genomic_DNA"/>
</dbReference>
<feature type="region of interest" description="Disordered" evidence="1">
    <location>
        <begin position="52"/>
        <end position="95"/>
    </location>
</feature>
<organism evidence="2 3">
    <name type="scientific">Thalassiosira oceanica</name>
    <name type="common">Marine diatom</name>
    <dbReference type="NCBI Taxonomy" id="159749"/>
    <lineage>
        <taxon>Eukaryota</taxon>
        <taxon>Sar</taxon>
        <taxon>Stramenopiles</taxon>
        <taxon>Ochrophyta</taxon>
        <taxon>Bacillariophyta</taxon>
        <taxon>Coscinodiscophyceae</taxon>
        <taxon>Thalassiosirophycidae</taxon>
        <taxon>Thalassiosirales</taxon>
        <taxon>Thalassiosiraceae</taxon>
        <taxon>Thalassiosira</taxon>
    </lineage>
</organism>
<keyword evidence="3" id="KW-1185">Reference proteome</keyword>
<evidence type="ECO:0000256" key="1">
    <source>
        <dbReference type="SAM" id="MobiDB-lite"/>
    </source>
</evidence>
<sequence>MSAASKTEYLLQRAAAFQRPIDGSDESDGPARCTSVSLKKSGLLAQHIVRSSSPSAIDPAAPGADPTQGTASIVPSTAREDKGIQGDAEKRRDRADDVYQSWQLMISKLLEESLSPC</sequence>
<comment type="caution">
    <text evidence="2">The sequence shown here is derived from an EMBL/GenBank/DDBJ whole genome shotgun (WGS) entry which is preliminary data.</text>
</comment>
<dbReference type="Proteomes" id="UP000266841">
    <property type="component" value="Unassembled WGS sequence"/>
</dbReference>
<feature type="compositionally biased region" description="Basic and acidic residues" evidence="1">
    <location>
        <begin position="78"/>
        <end position="95"/>
    </location>
</feature>
<dbReference type="AlphaFoldDB" id="K0SIV5"/>
<reference evidence="2 3" key="1">
    <citation type="journal article" date="2012" name="Genome Biol.">
        <title>Genome and low-iron response of an oceanic diatom adapted to chronic iron limitation.</title>
        <authorList>
            <person name="Lommer M."/>
            <person name="Specht M."/>
            <person name="Roy A.S."/>
            <person name="Kraemer L."/>
            <person name="Andreson R."/>
            <person name="Gutowska M.A."/>
            <person name="Wolf J."/>
            <person name="Bergner S.V."/>
            <person name="Schilhabel M.B."/>
            <person name="Klostermeier U.C."/>
            <person name="Beiko R.G."/>
            <person name="Rosenstiel P."/>
            <person name="Hippler M."/>
            <person name="Laroche J."/>
        </authorList>
    </citation>
    <scope>NUCLEOTIDE SEQUENCE [LARGE SCALE GENOMIC DNA]</scope>
    <source>
        <strain evidence="2 3">CCMP1005</strain>
    </source>
</reference>
<accession>K0SIV5</accession>
<protein>
    <submittedName>
        <fullName evidence="2">Uncharacterized protein</fullName>
    </submittedName>
</protein>
<feature type="compositionally biased region" description="Low complexity" evidence="1">
    <location>
        <begin position="52"/>
        <end position="66"/>
    </location>
</feature>
<evidence type="ECO:0000313" key="2">
    <source>
        <dbReference type="EMBL" id="EJK64909.1"/>
    </source>
</evidence>